<dbReference type="AlphaFoldDB" id="A0A835UQK6"/>
<dbReference type="InterPro" id="IPR030700">
    <property type="entry name" value="N-end_Aminoacyl_Trfase"/>
</dbReference>
<evidence type="ECO:0000256" key="1">
    <source>
        <dbReference type="SAM" id="Phobius"/>
    </source>
</evidence>
<dbReference type="Proteomes" id="UP000639772">
    <property type="component" value="Chromosome 9"/>
</dbReference>
<dbReference type="PANTHER" id="PTHR21367">
    <property type="entry name" value="ARGININE-TRNA-PROTEIN TRANSFERASE 1"/>
    <property type="match status" value="1"/>
</dbReference>
<evidence type="ECO:0000313" key="4">
    <source>
        <dbReference type="Proteomes" id="UP000639772"/>
    </source>
</evidence>
<keyword evidence="1" id="KW-0812">Transmembrane</keyword>
<protein>
    <recommendedName>
        <fullName evidence="2">N-end aminoacyl transferase N-terminal domain-containing protein</fullName>
    </recommendedName>
</protein>
<dbReference type="EMBL" id="JADCNM010000009">
    <property type="protein sequence ID" value="KAG0468116.1"/>
    <property type="molecule type" value="Genomic_DNA"/>
</dbReference>
<reference evidence="3 4" key="1">
    <citation type="journal article" date="2020" name="Nat. Food">
        <title>A phased Vanilla planifolia genome enables genetic improvement of flavour and production.</title>
        <authorList>
            <person name="Hasing T."/>
            <person name="Tang H."/>
            <person name="Brym M."/>
            <person name="Khazi F."/>
            <person name="Huang T."/>
            <person name="Chambers A.H."/>
        </authorList>
    </citation>
    <scope>NUCLEOTIDE SEQUENCE [LARGE SCALE GENOMIC DNA]</scope>
    <source>
        <tissue evidence="3">Leaf</tissue>
    </source>
</reference>
<feature type="transmembrane region" description="Helical" evidence="1">
    <location>
        <begin position="47"/>
        <end position="69"/>
    </location>
</feature>
<dbReference type="PANTHER" id="PTHR21367:SF1">
    <property type="entry name" value="ARGINYL-TRNA--PROTEIN TRANSFERASE 1"/>
    <property type="match status" value="1"/>
</dbReference>
<comment type="caution">
    <text evidence="3">The sequence shown here is derived from an EMBL/GenBank/DDBJ whole genome shotgun (WGS) entry which is preliminary data.</text>
</comment>
<organism evidence="3 4">
    <name type="scientific">Vanilla planifolia</name>
    <name type="common">Vanilla</name>
    <dbReference type="NCBI Taxonomy" id="51239"/>
    <lineage>
        <taxon>Eukaryota</taxon>
        <taxon>Viridiplantae</taxon>
        <taxon>Streptophyta</taxon>
        <taxon>Embryophyta</taxon>
        <taxon>Tracheophyta</taxon>
        <taxon>Spermatophyta</taxon>
        <taxon>Magnoliopsida</taxon>
        <taxon>Liliopsida</taxon>
        <taxon>Asparagales</taxon>
        <taxon>Orchidaceae</taxon>
        <taxon>Vanilloideae</taxon>
        <taxon>Vanilleae</taxon>
        <taxon>Vanilla</taxon>
    </lineage>
</organism>
<keyword evidence="1" id="KW-1133">Transmembrane helix</keyword>
<accession>A0A835UQK6</accession>
<keyword evidence="1" id="KW-0472">Membrane</keyword>
<proteinExistence type="predicted"/>
<dbReference type="GO" id="GO:0004057">
    <property type="term" value="F:arginyl-tRNA--protein transferase activity"/>
    <property type="evidence" value="ECO:0007669"/>
    <property type="project" value="InterPro"/>
</dbReference>
<dbReference type="Pfam" id="PF04376">
    <property type="entry name" value="ATE_N"/>
    <property type="match status" value="1"/>
</dbReference>
<dbReference type="GO" id="GO:0005737">
    <property type="term" value="C:cytoplasm"/>
    <property type="evidence" value="ECO:0007669"/>
    <property type="project" value="TreeGrafter"/>
</dbReference>
<feature type="domain" description="N-end aminoacyl transferase N-terminal" evidence="2">
    <location>
        <begin position="68"/>
        <end position="112"/>
    </location>
</feature>
<sequence>MGDGRVVAGGVGRRWGKRWCSTMGGVGPPVDTADPLGVPASLMVGEFLLSLLLVFLLFIGYPYDLLSLLDDLLDRGWRRSGCFLYKPEMERTCCPSYTIRLKACDFVPSKEQIRVQKRMQRFLDGTLVLRKANEMGAMKSSKCHSFIKNSSASGSSISIGESSCRRNEKHKEEDLLLVFCQRWLMML</sequence>
<dbReference type="InterPro" id="IPR007471">
    <property type="entry name" value="N-end_Aminoacyl_Trfase_N"/>
</dbReference>
<evidence type="ECO:0000259" key="2">
    <source>
        <dbReference type="Pfam" id="PF04376"/>
    </source>
</evidence>
<gene>
    <name evidence="3" type="ORF">HPP92_017444</name>
</gene>
<evidence type="ECO:0000313" key="3">
    <source>
        <dbReference type="EMBL" id="KAG0468116.1"/>
    </source>
</evidence>
<dbReference type="OrthoDB" id="74183at2759"/>
<name>A0A835UQK6_VANPL</name>